<organism evidence="1 2">
    <name type="scientific">Streptomyces beijiangensis</name>
    <dbReference type="NCBI Taxonomy" id="163361"/>
    <lineage>
        <taxon>Bacteria</taxon>
        <taxon>Bacillati</taxon>
        <taxon>Actinomycetota</taxon>
        <taxon>Actinomycetes</taxon>
        <taxon>Kitasatosporales</taxon>
        <taxon>Streptomycetaceae</taxon>
        <taxon>Streptomyces</taxon>
    </lineage>
</organism>
<keyword evidence="2" id="KW-1185">Reference proteome</keyword>
<gene>
    <name evidence="1" type="ORF">J0695_42635</name>
</gene>
<dbReference type="Proteomes" id="UP000664167">
    <property type="component" value="Unassembled WGS sequence"/>
</dbReference>
<accession>A0A939FJQ7</accession>
<feature type="non-terminal residue" evidence="1">
    <location>
        <position position="45"/>
    </location>
</feature>
<dbReference type="AlphaFoldDB" id="A0A939FJQ7"/>
<dbReference type="Pfam" id="PF05331">
    <property type="entry name" value="DUF742"/>
    <property type="match status" value="1"/>
</dbReference>
<protein>
    <submittedName>
        <fullName evidence="1">DUF742 domain-containing protein</fullName>
    </submittedName>
</protein>
<dbReference type="EMBL" id="JAFLRJ010001551">
    <property type="protein sequence ID" value="MBO0518355.1"/>
    <property type="molecule type" value="Genomic_DNA"/>
</dbReference>
<evidence type="ECO:0000313" key="2">
    <source>
        <dbReference type="Proteomes" id="UP000664167"/>
    </source>
</evidence>
<name>A0A939FJQ7_9ACTN</name>
<reference evidence="1" key="1">
    <citation type="submission" date="2021-03" db="EMBL/GenBank/DDBJ databases">
        <title>Streptomyces poriferae sp. nov., a novel marine sponge-derived Actinobacteria species with anti-MRSA activity.</title>
        <authorList>
            <person name="Sandoval-Powers M."/>
            <person name="Kralova S."/>
            <person name="Nguyen G.-S."/>
            <person name="Fawwal D."/>
            <person name="Degnes K."/>
            <person name="Klinkenberg G."/>
            <person name="Sletta H."/>
            <person name="Wentzel A."/>
            <person name="Liles M.R."/>
        </authorList>
    </citation>
    <scope>NUCLEOTIDE SEQUENCE</scope>
    <source>
        <strain evidence="1">DSM 41794</strain>
    </source>
</reference>
<dbReference type="InterPro" id="IPR007995">
    <property type="entry name" value="DUF742"/>
</dbReference>
<proteinExistence type="predicted"/>
<evidence type="ECO:0000313" key="1">
    <source>
        <dbReference type="EMBL" id="MBO0518355.1"/>
    </source>
</evidence>
<comment type="caution">
    <text evidence="1">The sequence shown here is derived from an EMBL/GenBank/DDBJ whole genome shotgun (WGS) entry which is preliminary data.</text>
</comment>
<sequence length="45" mass="5247">MVRPYTITRGRTAPERDDFTLITVLTTAHDPRDEHGSAARPRRRR</sequence>